<dbReference type="NCBIfam" id="TIGR03349">
    <property type="entry name" value="IV_VI_DotU"/>
    <property type="match status" value="1"/>
</dbReference>
<organism evidence="4 6">
    <name type="scientific">Pseudomonas helleri</name>
    <dbReference type="NCBI Taxonomy" id="1608996"/>
    <lineage>
        <taxon>Bacteria</taxon>
        <taxon>Pseudomonadati</taxon>
        <taxon>Pseudomonadota</taxon>
        <taxon>Gammaproteobacteria</taxon>
        <taxon>Pseudomonadales</taxon>
        <taxon>Pseudomonadaceae</taxon>
        <taxon>Pseudomonas</taxon>
    </lineage>
</organism>
<dbReference type="EMBL" id="WIWI01000053">
    <property type="protein sequence ID" value="MQT91132.1"/>
    <property type="molecule type" value="Genomic_DNA"/>
</dbReference>
<name>A0A6A7YNQ7_9PSED</name>
<dbReference type="PANTHER" id="PTHR38033">
    <property type="entry name" value="MEMBRANE PROTEIN-RELATED"/>
    <property type="match status" value="1"/>
</dbReference>
<feature type="domain" description="Type IV / VI secretion system DotU" evidence="2">
    <location>
        <begin position="47"/>
        <end position="249"/>
    </location>
</feature>
<evidence type="ECO:0000256" key="1">
    <source>
        <dbReference type="SAM" id="Phobius"/>
    </source>
</evidence>
<evidence type="ECO:0000313" key="4">
    <source>
        <dbReference type="EMBL" id="MQT91132.1"/>
    </source>
</evidence>
<feature type="transmembrane region" description="Helical" evidence="1">
    <location>
        <begin position="227"/>
        <end position="249"/>
    </location>
</feature>
<evidence type="ECO:0000313" key="6">
    <source>
        <dbReference type="Proteomes" id="UP000489190"/>
    </source>
</evidence>
<accession>A0A6A7YNQ7</accession>
<sequence>MSEDTTPESSIKALEEAITPAPPVITEQTQTYLADPEFELRGLAWNPLCDPAMPLIGLLIRLRHLDRHADINALYRDLHNQISTIMEELNSLDYDPGALKAYSYSLCLLVDEVVMSTPWGRCSNWSTRSLLSVFHHESWGGEKFFTLLARMATDAAKYQHVLEFMYLCLCTGLKGKHGNVPRGDDELQRIINHLHGLLRPLRGETPKRLTEPLTHVAPRNYRIKRAWPLWTPWAMAGALLVVAYTVYAVRLHGITQQVLVSLDRILTL</sequence>
<dbReference type="AlphaFoldDB" id="A0A6A7YNQ7"/>
<dbReference type="InterPro" id="IPR017732">
    <property type="entry name" value="T4/T6SS_DotU"/>
</dbReference>
<protein>
    <submittedName>
        <fullName evidence="4">DotU family type IV/VI secretion system protein</fullName>
    </submittedName>
</protein>
<dbReference type="Proteomes" id="UP000489190">
    <property type="component" value="Unassembled WGS sequence"/>
</dbReference>
<comment type="caution">
    <text evidence="4">The sequence shown here is derived from an EMBL/GenBank/DDBJ whole genome shotgun (WGS) entry which is preliminary data.</text>
</comment>
<dbReference type="Gene3D" id="1.25.40.590">
    <property type="entry name" value="Type IV / VI secretion system, DotU"/>
    <property type="match status" value="1"/>
</dbReference>
<evidence type="ECO:0000313" key="3">
    <source>
        <dbReference type="EMBL" id="MQT49485.1"/>
    </source>
</evidence>
<keyword evidence="1" id="KW-0812">Transmembrane</keyword>
<proteinExistence type="predicted"/>
<evidence type="ECO:0000313" key="5">
    <source>
        <dbReference type="Proteomes" id="UP000441404"/>
    </source>
</evidence>
<dbReference type="Proteomes" id="UP000441404">
    <property type="component" value="Unassembled WGS sequence"/>
</dbReference>
<dbReference type="PANTHER" id="PTHR38033:SF1">
    <property type="entry name" value="DOTU FAMILY TYPE IV_VI SECRETION SYSTEM PROTEIN"/>
    <property type="match status" value="1"/>
</dbReference>
<reference evidence="5 6" key="1">
    <citation type="submission" date="2019-10" db="EMBL/GenBank/DDBJ databases">
        <title>Evaluation of single-gene subtyping targets for Pseudomonas.</title>
        <authorList>
            <person name="Reichler S.J."/>
            <person name="Orsi R.H."/>
            <person name="Wiedmann M."/>
            <person name="Martin N.H."/>
            <person name="Murphy S.I."/>
        </authorList>
    </citation>
    <scope>NUCLEOTIDE SEQUENCE [LARGE SCALE GENOMIC DNA]</scope>
    <source>
        <strain evidence="4 6">FSL R10-3254</strain>
        <strain evidence="3 5">FSL R10-3257</strain>
    </source>
</reference>
<evidence type="ECO:0000259" key="2">
    <source>
        <dbReference type="Pfam" id="PF09850"/>
    </source>
</evidence>
<dbReference type="NCBIfam" id="NF038228">
    <property type="entry name" value="IcmH_DotU_IVB"/>
    <property type="match status" value="1"/>
</dbReference>
<dbReference type="Pfam" id="PF09850">
    <property type="entry name" value="DotU"/>
    <property type="match status" value="1"/>
</dbReference>
<dbReference type="InterPro" id="IPR038522">
    <property type="entry name" value="T4/T6SS_DotU_sf"/>
</dbReference>
<dbReference type="EMBL" id="WIWJ01000056">
    <property type="protein sequence ID" value="MQT49485.1"/>
    <property type="molecule type" value="Genomic_DNA"/>
</dbReference>
<keyword evidence="1" id="KW-1133">Transmembrane helix</keyword>
<dbReference type="RefSeq" id="WP_153329862.1">
    <property type="nucleotide sequence ID" value="NZ_WIWI01000053.1"/>
</dbReference>
<keyword evidence="1" id="KW-0472">Membrane</keyword>
<gene>
    <name evidence="4" type="ORF">GHO39_18620</name>
    <name evidence="3" type="ORF">GHO40_22555</name>
</gene>